<dbReference type="GO" id="GO:0009380">
    <property type="term" value="C:excinuclease repair complex"/>
    <property type="evidence" value="ECO:0007669"/>
    <property type="project" value="InterPro"/>
</dbReference>
<reference evidence="21" key="2">
    <citation type="journal article" date="2024" name="Nature">
        <title>Anoxygenic phototroph of the Chloroflexota uses a type I reaction centre.</title>
        <authorList>
            <person name="Tsuji J.M."/>
            <person name="Shaw N.A."/>
            <person name="Nagashima S."/>
            <person name="Venkiteswaran J.J."/>
            <person name="Schiff S.L."/>
            <person name="Watanabe T."/>
            <person name="Fukui M."/>
            <person name="Hanada S."/>
            <person name="Tank M."/>
            <person name="Neufeld J.D."/>
        </authorList>
    </citation>
    <scope>NUCLEOTIDE SEQUENCE</scope>
    <source>
        <strain evidence="21">L227-S17</strain>
    </source>
</reference>
<dbReference type="GO" id="GO:0005524">
    <property type="term" value="F:ATP binding"/>
    <property type="evidence" value="ECO:0007669"/>
    <property type="project" value="UniProtKB-UniRule"/>
</dbReference>
<feature type="domain" description="ABC transporter" evidence="19">
    <location>
        <begin position="283"/>
        <end position="609"/>
    </location>
</feature>
<evidence type="ECO:0000256" key="8">
    <source>
        <dbReference type="ARBA" id="ARBA00022771"/>
    </source>
</evidence>
<dbReference type="InterPro" id="IPR017871">
    <property type="entry name" value="ABC_transporter-like_CS"/>
</dbReference>
<dbReference type="EMBL" id="JACATZ010000003">
    <property type="protein sequence ID" value="NWJ47257.1"/>
    <property type="molecule type" value="Genomic_DNA"/>
</dbReference>
<evidence type="ECO:0000313" key="20">
    <source>
        <dbReference type="EMBL" id="NWJ47257.1"/>
    </source>
</evidence>
<keyword evidence="12 18" id="KW-0238">DNA-binding</keyword>
<keyword evidence="2 18" id="KW-0963">Cytoplasm</keyword>
<dbReference type="InterPro" id="IPR027417">
    <property type="entry name" value="P-loop_NTPase"/>
</dbReference>
<evidence type="ECO:0000256" key="18">
    <source>
        <dbReference type="HAMAP-Rule" id="MF_00205"/>
    </source>
</evidence>
<dbReference type="Gene3D" id="1.10.8.280">
    <property type="entry name" value="ABC transporter ATPase domain-like"/>
    <property type="match status" value="1"/>
</dbReference>
<feature type="binding site" evidence="18">
    <location>
        <begin position="655"/>
        <end position="662"/>
    </location>
    <ligand>
        <name>ATP</name>
        <dbReference type="ChEBI" id="CHEBI:30616"/>
    </ligand>
</feature>
<dbReference type="GO" id="GO:0003677">
    <property type="term" value="F:DNA binding"/>
    <property type="evidence" value="ECO:0007669"/>
    <property type="project" value="UniProtKB-UniRule"/>
</dbReference>
<keyword evidence="8 18" id="KW-0863">Zinc-finger</keyword>
<dbReference type="InterPro" id="IPR013815">
    <property type="entry name" value="ATP_grasp_subdomain_1"/>
</dbReference>
<keyword evidence="20" id="KW-0378">Hydrolase</keyword>
<proteinExistence type="inferred from homology"/>
<dbReference type="SUPFAM" id="SSF52540">
    <property type="entry name" value="P-loop containing nucleoside triphosphate hydrolases"/>
    <property type="match status" value="2"/>
</dbReference>
<dbReference type="GO" id="GO:0005737">
    <property type="term" value="C:cytoplasm"/>
    <property type="evidence" value="ECO:0007669"/>
    <property type="project" value="UniProtKB-SubCell"/>
</dbReference>
<comment type="function">
    <text evidence="18">The UvrABC repair system catalyzes the recognition and processing of DNA lesions. UvrA is an ATPase and a DNA-binding protein. A damage recognition complex composed of 2 UvrA and 2 UvrB subunits scans DNA for abnormalities. When the presence of a lesion has been verified by UvrB, the UvrA molecules dissociate.</text>
</comment>
<protein>
    <recommendedName>
        <fullName evidence="16 18">UvrABC system protein A</fullName>
        <shortName evidence="18">UvrA protein</shortName>
    </recommendedName>
    <alternativeName>
        <fullName evidence="17 18">Excinuclease ABC subunit A</fullName>
    </alternativeName>
</protein>
<evidence type="ECO:0000256" key="1">
    <source>
        <dbReference type="ARBA" id="ARBA00004496"/>
    </source>
</evidence>
<evidence type="ECO:0000313" key="21">
    <source>
        <dbReference type="EMBL" id="WJW69175.1"/>
    </source>
</evidence>
<evidence type="ECO:0000256" key="5">
    <source>
        <dbReference type="ARBA" id="ARBA00022741"/>
    </source>
</evidence>
<evidence type="ECO:0000256" key="13">
    <source>
        <dbReference type="ARBA" id="ARBA00023204"/>
    </source>
</evidence>
<evidence type="ECO:0000256" key="17">
    <source>
        <dbReference type="ARBA" id="ARBA00042156"/>
    </source>
</evidence>
<evidence type="ECO:0000256" key="10">
    <source>
        <dbReference type="ARBA" id="ARBA00022840"/>
    </source>
</evidence>
<dbReference type="GO" id="GO:0009432">
    <property type="term" value="P:SOS response"/>
    <property type="evidence" value="ECO:0007669"/>
    <property type="project" value="UniProtKB-UniRule"/>
</dbReference>
<feature type="binding site" evidence="18">
    <location>
        <begin position="33"/>
        <end position="40"/>
    </location>
    <ligand>
        <name>ATP</name>
        <dbReference type="ChEBI" id="CHEBI:30616"/>
    </ligand>
</feature>
<keyword evidence="3 18" id="KW-0479">Metal-binding</keyword>
<dbReference type="FunFam" id="1.20.1580.10:FF:000001">
    <property type="entry name" value="UvrABC system protein A"/>
    <property type="match status" value="1"/>
</dbReference>
<evidence type="ECO:0000256" key="4">
    <source>
        <dbReference type="ARBA" id="ARBA00022737"/>
    </source>
</evidence>
<gene>
    <name evidence="18 20" type="primary">uvrA</name>
    <name evidence="20" type="ORF">HXX08_15450</name>
    <name evidence="21" type="ORF">OZ401_002771</name>
</gene>
<dbReference type="InterPro" id="IPR041102">
    <property type="entry name" value="UvrA_inter"/>
</dbReference>
<dbReference type="CDD" id="cd03271">
    <property type="entry name" value="ABC_UvrA_II"/>
    <property type="match status" value="1"/>
</dbReference>
<dbReference type="GO" id="GO:0009381">
    <property type="term" value="F:excinuclease ABC activity"/>
    <property type="evidence" value="ECO:0007669"/>
    <property type="project" value="UniProtKB-UniRule"/>
</dbReference>
<dbReference type="Proteomes" id="UP000521676">
    <property type="component" value="Unassembled WGS sequence"/>
</dbReference>
<evidence type="ECO:0000256" key="7">
    <source>
        <dbReference type="ARBA" id="ARBA00022769"/>
    </source>
</evidence>
<keyword evidence="10 18" id="KW-0067">ATP-binding</keyword>
<dbReference type="GO" id="GO:0006289">
    <property type="term" value="P:nucleotide-excision repair"/>
    <property type="evidence" value="ECO:0007669"/>
    <property type="project" value="UniProtKB-UniRule"/>
</dbReference>
<keyword evidence="13 18" id="KW-0234">DNA repair</keyword>
<evidence type="ECO:0000259" key="19">
    <source>
        <dbReference type="PROSITE" id="PS50893"/>
    </source>
</evidence>
<dbReference type="HAMAP" id="MF_00205">
    <property type="entry name" value="UvrA"/>
    <property type="match status" value="1"/>
</dbReference>
<dbReference type="PROSITE" id="PS00211">
    <property type="entry name" value="ABC_TRANSPORTER_1"/>
    <property type="match status" value="2"/>
</dbReference>
<evidence type="ECO:0000313" key="22">
    <source>
        <dbReference type="Proteomes" id="UP000521676"/>
    </source>
</evidence>
<dbReference type="NCBIfam" id="NF001503">
    <property type="entry name" value="PRK00349.1"/>
    <property type="match status" value="1"/>
</dbReference>
<feature type="zinc finger region" description="C4-type" evidence="18">
    <location>
        <begin position="754"/>
        <end position="780"/>
    </location>
</feature>
<dbReference type="PANTHER" id="PTHR43152:SF3">
    <property type="entry name" value="UVRABC SYSTEM PROTEIN A"/>
    <property type="match status" value="1"/>
</dbReference>
<dbReference type="GO" id="GO:0016887">
    <property type="term" value="F:ATP hydrolysis activity"/>
    <property type="evidence" value="ECO:0007669"/>
    <property type="project" value="InterPro"/>
</dbReference>
<dbReference type="EMBL" id="CP128400">
    <property type="protein sequence ID" value="WJW69175.1"/>
    <property type="molecule type" value="Genomic_DNA"/>
</dbReference>
<evidence type="ECO:0000256" key="16">
    <source>
        <dbReference type="ARBA" id="ARBA00039316"/>
    </source>
</evidence>
<dbReference type="InterPro" id="IPR003439">
    <property type="entry name" value="ABC_transporter-like_ATP-bd"/>
</dbReference>
<dbReference type="Gene3D" id="3.30.1490.20">
    <property type="entry name" value="ATP-grasp fold, A domain"/>
    <property type="match status" value="1"/>
</dbReference>
<keyword evidence="9 18" id="KW-0862">Zinc</keyword>
<dbReference type="InterPro" id="IPR004602">
    <property type="entry name" value="UvrA"/>
</dbReference>
<dbReference type="FunFam" id="1.20.1580.10:FF:000002">
    <property type="entry name" value="UvrABC system protein A"/>
    <property type="match status" value="1"/>
</dbReference>
<sequence>MQHDKILVRGAREHNLKNVDLDIPRDKLVVITGLSGSGKSSLAFDTIYAEGQRRYVESLSAYARQFLGQMEKPDVDYIEGLSPAISIDQKGTNHNPRSTVGTITEIYDYLRLLFARIGHPHCPSCGREISRQTVQQIVDSVANLAEGTRLMVLAPLIKDRKGEHKHIFEDIRKKGFVRARVNGQIRDVDETIELEKYKKHNIEAVIDRLIIRRDEQGTVLDRNRLSDSIETALKLGGGIVQIAIIDGEELYFSENFACVYCGLSVGEIEPRTFSFNTPHGACPNCSGLGEVMDFDPELVIPNRSLSLGEGAVMPWNRLGQLNSTYMTALLTAVGAQYGFTLKTPLRDFSPEQMGILLYGNNSEPLKIKMRTSVTEASFPGVIPDLKQRYSESGSSYMKFEIERFMVGRTCPECKGARLKPEALGVLVVSKSIMEISSMSVRDALEFFIKLWPIDLPDGGAHDLLSERERMIGYQIIKEIKARLTFLNDVGLDYLTLNRAAGTLAGGEAQRIRLATQIGSGLMGVLYILDEPSIGLHQRDNNRLIQTLLRLRNLGNTLIVVEHDEEMIRTADYVIDMGPGAGEHGGQVIAAGTLDDIINNPRSITGKYLSGEMEIKTPEKRRKGNGKTLVVKGARENNLKNLEVEFPLGKLIAITGVSGSGKSTLVSDTLYRKLAHVLYGSKERAGEHDSIVGIEHLDKVIDIDQSPIGRTPRSNPATYTGLFTPIREIFSKVPEARTRGYNPGRFSFNVKGGRCEACEGDGIIKIEMQFLPDIYVPCEVCQGKRYNREALEILYKGKTIADVLDMTVDEAVEFFSSIPAINGKLQILHDVGLGYIRLGQPATTLSGGEAQRVKLGTELSKRPTGRTMYVLDEPSTGLHIDDVSRLVTILQRLVDGGNSVVVIEHNLDIIKVADWIIDIGPDGGNRGGNVVATGTPEHVAGIAESYTGQYLKHMFEVESVRHKVKVAS</sequence>
<feature type="zinc finger region" description="C4-type" evidence="18">
    <location>
        <begin position="258"/>
        <end position="285"/>
    </location>
</feature>
<dbReference type="NCBIfam" id="TIGR00630">
    <property type="entry name" value="uvra"/>
    <property type="match status" value="1"/>
</dbReference>
<keyword evidence="23" id="KW-1185">Reference proteome</keyword>
<dbReference type="Gene3D" id="1.20.1580.10">
    <property type="entry name" value="ABC transporter ATPase like domain"/>
    <property type="match status" value="2"/>
</dbReference>
<accession>A0A8T7M566</accession>
<keyword evidence="4 18" id="KW-0677">Repeat</keyword>
<organism evidence="20 22">
    <name type="scientific">Candidatus Chlorohelix allophototropha</name>
    <dbReference type="NCBI Taxonomy" id="3003348"/>
    <lineage>
        <taxon>Bacteria</taxon>
        <taxon>Bacillati</taxon>
        <taxon>Chloroflexota</taxon>
        <taxon>Chloroflexia</taxon>
        <taxon>Candidatus Chloroheliales</taxon>
        <taxon>Candidatus Chloroheliaceae</taxon>
        <taxon>Candidatus Chlorohelix</taxon>
    </lineage>
</organism>
<comment type="subcellular location">
    <subcellularLocation>
        <location evidence="1 18">Cytoplasm</location>
    </subcellularLocation>
</comment>
<dbReference type="Proteomes" id="UP001431572">
    <property type="component" value="Chromosome 2"/>
</dbReference>
<keyword evidence="5 18" id="KW-0547">Nucleotide-binding</keyword>
<evidence type="ECO:0000256" key="14">
    <source>
        <dbReference type="ARBA" id="ARBA00023236"/>
    </source>
</evidence>
<evidence type="ECO:0000256" key="12">
    <source>
        <dbReference type="ARBA" id="ARBA00023125"/>
    </source>
</evidence>
<dbReference type="PROSITE" id="PS50893">
    <property type="entry name" value="ABC_TRANSPORTER_2"/>
    <property type="match status" value="2"/>
</dbReference>
<dbReference type="InterPro" id="IPR041552">
    <property type="entry name" value="UvrA_DNA-bd"/>
</dbReference>
<comment type="subunit">
    <text evidence="18">Forms a heterotetramer with UvrB during the search for lesions.</text>
</comment>
<comment type="similarity">
    <text evidence="15 18">Belongs to the ABC transporter superfamily. UvrA family.</text>
</comment>
<evidence type="ECO:0000256" key="3">
    <source>
        <dbReference type="ARBA" id="ARBA00022723"/>
    </source>
</evidence>
<dbReference type="RefSeq" id="WP_341471060.1">
    <property type="nucleotide sequence ID" value="NZ_CP128400.1"/>
</dbReference>
<evidence type="ECO:0000313" key="23">
    <source>
        <dbReference type="Proteomes" id="UP001431572"/>
    </source>
</evidence>
<evidence type="ECO:0000256" key="9">
    <source>
        <dbReference type="ARBA" id="ARBA00022833"/>
    </source>
</evidence>
<keyword evidence="14 18" id="KW-0742">SOS response</keyword>
<evidence type="ECO:0000256" key="15">
    <source>
        <dbReference type="ARBA" id="ARBA00038000"/>
    </source>
</evidence>
<keyword evidence="11 18" id="KW-0267">Excision nuclease</keyword>
<name>A0A8T7M566_9CHLR</name>
<evidence type="ECO:0000256" key="2">
    <source>
        <dbReference type="ARBA" id="ARBA00022490"/>
    </source>
</evidence>
<dbReference type="GO" id="GO:0008270">
    <property type="term" value="F:zinc ion binding"/>
    <property type="evidence" value="ECO:0007669"/>
    <property type="project" value="UniProtKB-UniRule"/>
</dbReference>
<dbReference type="PANTHER" id="PTHR43152">
    <property type="entry name" value="UVRABC SYSTEM PROTEIN A"/>
    <property type="match status" value="1"/>
</dbReference>
<feature type="domain" description="ABC transporter" evidence="19">
    <location>
        <begin position="614"/>
        <end position="951"/>
    </location>
</feature>
<evidence type="ECO:0000256" key="11">
    <source>
        <dbReference type="ARBA" id="ARBA00022881"/>
    </source>
</evidence>
<keyword evidence="7 18" id="KW-0228">DNA excision</keyword>
<evidence type="ECO:0000256" key="6">
    <source>
        <dbReference type="ARBA" id="ARBA00022763"/>
    </source>
</evidence>
<reference evidence="20 22" key="1">
    <citation type="submission" date="2020-06" db="EMBL/GenBank/DDBJ databases">
        <title>Anoxygenic phototrophic Chloroflexota member uses a Type I reaction center.</title>
        <authorList>
            <person name="Tsuji J.M."/>
            <person name="Shaw N.A."/>
            <person name="Nagashima S."/>
            <person name="Venkiteswaran J."/>
            <person name="Schiff S.L."/>
            <person name="Hanada S."/>
            <person name="Tank M."/>
            <person name="Neufeld J.D."/>
        </authorList>
    </citation>
    <scope>NUCLEOTIDE SEQUENCE [LARGE SCALE GENOMIC DNA]</scope>
    <source>
        <strain evidence="20">L227-S17</strain>
    </source>
</reference>
<dbReference type="AlphaFoldDB" id="A0A8T7M566"/>
<dbReference type="Gene3D" id="3.40.50.300">
    <property type="entry name" value="P-loop containing nucleotide triphosphate hydrolases"/>
    <property type="match status" value="2"/>
</dbReference>
<dbReference type="Pfam" id="PF17755">
    <property type="entry name" value="UvrA_DNA-bind"/>
    <property type="match status" value="1"/>
</dbReference>
<keyword evidence="6 18" id="KW-0227">DNA damage</keyword>
<dbReference type="CDD" id="cd03270">
    <property type="entry name" value="ABC_UvrA_I"/>
    <property type="match status" value="1"/>
</dbReference>
<dbReference type="Pfam" id="PF17760">
    <property type="entry name" value="UvrA_inter"/>
    <property type="match status" value="1"/>
</dbReference>